<dbReference type="AlphaFoldDB" id="A0A1Y0AYR1"/>
<dbReference type="EMBL" id="KY774314">
    <property type="protein sequence ID" value="ART30294.1"/>
    <property type="molecule type" value="Genomic_DNA"/>
</dbReference>
<proteinExistence type="predicted"/>
<evidence type="ECO:0000313" key="1">
    <source>
        <dbReference type="EMBL" id="ART30294.1"/>
    </source>
</evidence>
<protein>
    <submittedName>
        <fullName evidence="1">Uncharacterized protein</fullName>
    </submittedName>
</protein>
<organism evidence="1">
    <name type="scientific">Utricularia reniformis</name>
    <dbReference type="NCBI Taxonomy" id="192314"/>
    <lineage>
        <taxon>Eukaryota</taxon>
        <taxon>Viridiplantae</taxon>
        <taxon>Streptophyta</taxon>
        <taxon>Embryophyta</taxon>
        <taxon>Tracheophyta</taxon>
        <taxon>Spermatophyta</taxon>
        <taxon>Magnoliopsida</taxon>
        <taxon>eudicotyledons</taxon>
        <taxon>Gunneridae</taxon>
        <taxon>Pentapetalae</taxon>
        <taxon>asterids</taxon>
        <taxon>lamiids</taxon>
        <taxon>Lamiales</taxon>
        <taxon>Lentibulariaceae</taxon>
        <taxon>Utricularia</taxon>
    </lineage>
</organism>
<accession>A0A1Y0AYR1</accession>
<gene>
    <name evidence="1" type="ORF">AEK19_MT0546</name>
</gene>
<geneLocation type="mitochondrion" evidence="1"/>
<sequence length="50" mass="5664">MLLDDTWDQRIKKWSRVQASVVVPSLPFASHRRVGREQALESALKSSLGI</sequence>
<reference evidence="1" key="1">
    <citation type="submission" date="2017-03" db="EMBL/GenBank/DDBJ databases">
        <title>The mitochondrial genome of the carnivorous plant Utricularia reniformis (Lentibulariaceae): structure, comparative analysis and evolutionary landmarks.</title>
        <authorList>
            <person name="Silva S.R."/>
            <person name="Alvarenga D.O."/>
            <person name="Michael T.P."/>
            <person name="Miranda V.F.O."/>
            <person name="Varani A.M."/>
        </authorList>
    </citation>
    <scope>NUCLEOTIDE SEQUENCE</scope>
</reference>
<keyword evidence="1" id="KW-0496">Mitochondrion</keyword>
<name>A0A1Y0AYR1_9LAMI</name>